<dbReference type="Gene3D" id="3.20.20.60">
    <property type="entry name" value="Phosphoenolpyruvate-binding domains"/>
    <property type="match status" value="1"/>
</dbReference>
<organism evidence="14">
    <name type="scientific">marine sediment metagenome</name>
    <dbReference type="NCBI Taxonomy" id="412755"/>
    <lineage>
        <taxon>unclassified sequences</taxon>
        <taxon>metagenomes</taxon>
        <taxon>ecological metagenomes</taxon>
    </lineage>
</organism>
<dbReference type="PRINTS" id="PR01050">
    <property type="entry name" value="PYRUVTKNASE"/>
</dbReference>
<dbReference type="InterPro" id="IPR015795">
    <property type="entry name" value="Pyrv_Knase_C"/>
</dbReference>
<comment type="caution">
    <text evidence="14">The sequence shown here is derived from an EMBL/GenBank/DDBJ whole genome shotgun (WGS) entry which is preliminary data.</text>
</comment>
<dbReference type="InterPro" id="IPR001697">
    <property type="entry name" value="Pyr_Knase"/>
</dbReference>
<dbReference type="AlphaFoldDB" id="X1PIW1"/>
<dbReference type="InterPro" id="IPR036918">
    <property type="entry name" value="Pyrv_Knase_C_sf"/>
</dbReference>
<dbReference type="GO" id="GO:0004743">
    <property type="term" value="F:pyruvate kinase activity"/>
    <property type="evidence" value="ECO:0007669"/>
    <property type="project" value="UniProtKB-EC"/>
</dbReference>
<evidence type="ECO:0000256" key="3">
    <source>
        <dbReference type="ARBA" id="ARBA00012142"/>
    </source>
</evidence>
<keyword evidence="10" id="KW-0324">Glycolysis</keyword>
<evidence type="ECO:0000256" key="5">
    <source>
        <dbReference type="ARBA" id="ARBA00022723"/>
    </source>
</evidence>
<evidence type="ECO:0000256" key="1">
    <source>
        <dbReference type="ARBA" id="ARBA00004997"/>
    </source>
</evidence>
<dbReference type="GO" id="GO:0016301">
    <property type="term" value="F:kinase activity"/>
    <property type="evidence" value="ECO:0007669"/>
    <property type="project" value="UniProtKB-KW"/>
</dbReference>
<evidence type="ECO:0000256" key="7">
    <source>
        <dbReference type="ARBA" id="ARBA00022777"/>
    </source>
</evidence>
<dbReference type="SUPFAM" id="SSF52935">
    <property type="entry name" value="PK C-terminal domain-like"/>
    <property type="match status" value="1"/>
</dbReference>
<dbReference type="SUPFAM" id="SSF51621">
    <property type="entry name" value="Phosphoenolpyruvate/pyruvate domain"/>
    <property type="match status" value="1"/>
</dbReference>
<dbReference type="EC" id="2.7.1.40" evidence="3"/>
<keyword evidence="11" id="KW-0670">Pyruvate</keyword>
<dbReference type="InterPro" id="IPR015813">
    <property type="entry name" value="Pyrv/PenolPyrv_kinase-like_dom"/>
</dbReference>
<gene>
    <name evidence="14" type="ORF">S06H3_61891</name>
</gene>
<comment type="similarity">
    <text evidence="2">Belongs to the pyruvate kinase family.</text>
</comment>
<proteinExistence type="inferred from homology"/>
<sequence length="161" mass="17030">MFIPATASLSIIWADSLAGPMVQKEIISKCNRIGKPVIVATQMLESMVHSPYPTRAEVSDVANAIFDGADAVMLSQETAVGKYPAEAALTMAQIADETEAALPYHRILSQKMGTVIPQTDDAISYAACSIAEQLGAAAILAYTTSGSTAQRVAKYRPKAPI</sequence>
<feature type="domain" description="Pyruvate kinase barrel" evidence="12">
    <location>
        <begin position="20"/>
        <end position="87"/>
    </location>
</feature>
<keyword evidence="5" id="KW-0479">Metal-binding</keyword>
<name>X1PIW1_9ZZZZ</name>
<keyword evidence="9" id="KW-0460">Magnesium</keyword>
<keyword evidence="7" id="KW-0418">Kinase</keyword>
<keyword evidence="8" id="KW-0067">ATP-binding</keyword>
<comment type="pathway">
    <text evidence="1">Carbohydrate degradation; glycolysis; pyruvate from D-glyceraldehyde 3-phosphate: step 5/5.</text>
</comment>
<reference evidence="14" key="1">
    <citation type="journal article" date="2014" name="Front. Microbiol.">
        <title>High frequency of phylogenetically diverse reductive dehalogenase-homologous genes in deep subseafloor sedimentary metagenomes.</title>
        <authorList>
            <person name="Kawai M."/>
            <person name="Futagami T."/>
            <person name="Toyoda A."/>
            <person name="Takaki Y."/>
            <person name="Nishi S."/>
            <person name="Hori S."/>
            <person name="Arai W."/>
            <person name="Tsubouchi T."/>
            <person name="Morono Y."/>
            <person name="Uchiyama I."/>
            <person name="Ito T."/>
            <person name="Fujiyama A."/>
            <person name="Inagaki F."/>
            <person name="Takami H."/>
        </authorList>
    </citation>
    <scope>NUCLEOTIDE SEQUENCE</scope>
    <source>
        <strain evidence="14">Expedition CK06-06</strain>
    </source>
</reference>
<evidence type="ECO:0000256" key="9">
    <source>
        <dbReference type="ARBA" id="ARBA00022842"/>
    </source>
</evidence>
<evidence type="ECO:0000256" key="6">
    <source>
        <dbReference type="ARBA" id="ARBA00022741"/>
    </source>
</evidence>
<accession>X1PIW1</accession>
<evidence type="ECO:0000256" key="11">
    <source>
        <dbReference type="ARBA" id="ARBA00023317"/>
    </source>
</evidence>
<dbReference type="GO" id="GO:0030955">
    <property type="term" value="F:potassium ion binding"/>
    <property type="evidence" value="ECO:0007669"/>
    <property type="project" value="InterPro"/>
</dbReference>
<dbReference type="InterPro" id="IPR040442">
    <property type="entry name" value="Pyrv_kinase-like_dom_sf"/>
</dbReference>
<evidence type="ECO:0000313" key="14">
    <source>
        <dbReference type="EMBL" id="GAI56242.1"/>
    </source>
</evidence>
<feature type="domain" description="Pyruvate kinase C-terminal" evidence="13">
    <location>
        <begin position="121"/>
        <end position="161"/>
    </location>
</feature>
<evidence type="ECO:0000256" key="8">
    <source>
        <dbReference type="ARBA" id="ARBA00022840"/>
    </source>
</evidence>
<evidence type="ECO:0000259" key="13">
    <source>
        <dbReference type="Pfam" id="PF02887"/>
    </source>
</evidence>
<dbReference type="InterPro" id="IPR015793">
    <property type="entry name" value="Pyrv_Knase_brl"/>
</dbReference>
<dbReference type="Gene3D" id="3.40.1380.20">
    <property type="entry name" value="Pyruvate kinase, C-terminal domain"/>
    <property type="match status" value="1"/>
</dbReference>
<dbReference type="GO" id="GO:0005524">
    <property type="term" value="F:ATP binding"/>
    <property type="evidence" value="ECO:0007669"/>
    <property type="project" value="UniProtKB-KW"/>
</dbReference>
<dbReference type="PANTHER" id="PTHR11817">
    <property type="entry name" value="PYRUVATE KINASE"/>
    <property type="match status" value="1"/>
</dbReference>
<dbReference type="Pfam" id="PF02887">
    <property type="entry name" value="PK_C"/>
    <property type="match status" value="1"/>
</dbReference>
<feature type="non-terminal residue" evidence="14">
    <location>
        <position position="161"/>
    </location>
</feature>
<evidence type="ECO:0000256" key="4">
    <source>
        <dbReference type="ARBA" id="ARBA00022679"/>
    </source>
</evidence>
<evidence type="ECO:0000259" key="12">
    <source>
        <dbReference type="Pfam" id="PF00224"/>
    </source>
</evidence>
<keyword evidence="4" id="KW-0808">Transferase</keyword>
<protein>
    <recommendedName>
        <fullName evidence="3">pyruvate kinase</fullName>
        <ecNumber evidence="3">2.7.1.40</ecNumber>
    </recommendedName>
</protein>
<evidence type="ECO:0000256" key="10">
    <source>
        <dbReference type="ARBA" id="ARBA00023152"/>
    </source>
</evidence>
<dbReference type="GO" id="GO:0000287">
    <property type="term" value="F:magnesium ion binding"/>
    <property type="evidence" value="ECO:0007669"/>
    <property type="project" value="InterPro"/>
</dbReference>
<keyword evidence="6" id="KW-0547">Nucleotide-binding</keyword>
<evidence type="ECO:0000256" key="2">
    <source>
        <dbReference type="ARBA" id="ARBA00008663"/>
    </source>
</evidence>
<dbReference type="EMBL" id="BARV01040677">
    <property type="protein sequence ID" value="GAI56242.1"/>
    <property type="molecule type" value="Genomic_DNA"/>
</dbReference>
<dbReference type="Pfam" id="PF00224">
    <property type="entry name" value="PK"/>
    <property type="match status" value="1"/>
</dbReference>
<dbReference type="UniPathway" id="UPA00109">
    <property type="reaction ID" value="UER00188"/>
</dbReference>